<dbReference type="EMBL" id="VIEB01000276">
    <property type="protein sequence ID" value="TQD97286.1"/>
    <property type="molecule type" value="Genomic_DNA"/>
</dbReference>
<accession>A0A540MEW9</accession>
<proteinExistence type="predicted"/>
<keyword evidence="2" id="KW-1185">Reference proteome</keyword>
<dbReference type="AlphaFoldDB" id="A0A540MEW9"/>
<gene>
    <name evidence="1" type="ORF">C1H46_017127</name>
</gene>
<comment type="caution">
    <text evidence="1">The sequence shown here is derived from an EMBL/GenBank/DDBJ whole genome shotgun (WGS) entry which is preliminary data.</text>
</comment>
<reference evidence="1 2" key="1">
    <citation type="journal article" date="2019" name="G3 (Bethesda)">
        <title>Sequencing of a Wild Apple (Malus baccata) Genome Unravels the Differences Between Cultivated and Wild Apple Species Regarding Disease Resistance and Cold Tolerance.</title>
        <authorList>
            <person name="Chen X."/>
        </authorList>
    </citation>
    <scope>NUCLEOTIDE SEQUENCE [LARGE SCALE GENOMIC DNA]</scope>
    <source>
        <strain evidence="2">cv. Shandingzi</strain>
        <tissue evidence="1">Leaves</tissue>
    </source>
</reference>
<evidence type="ECO:0000313" key="2">
    <source>
        <dbReference type="Proteomes" id="UP000315295"/>
    </source>
</evidence>
<evidence type="ECO:0008006" key="3">
    <source>
        <dbReference type="Google" id="ProtNLM"/>
    </source>
</evidence>
<sequence length="62" mass="7194">MSLDGLLKQLRVLKSVVVDWWWGIVEGYGRHEYTNPRNSLPLHALNSHSVCRFYNHLGMVSL</sequence>
<dbReference type="Proteomes" id="UP000315295">
    <property type="component" value="Unassembled WGS sequence"/>
</dbReference>
<name>A0A540MEW9_MALBA</name>
<organism evidence="1 2">
    <name type="scientific">Malus baccata</name>
    <name type="common">Siberian crab apple</name>
    <name type="synonym">Pyrus baccata</name>
    <dbReference type="NCBI Taxonomy" id="106549"/>
    <lineage>
        <taxon>Eukaryota</taxon>
        <taxon>Viridiplantae</taxon>
        <taxon>Streptophyta</taxon>
        <taxon>Embryophyta</taxon>
        <taxon>Tracheophyta</taxon>
        <taxon>Spermatophyta</taxon>
        <taxon>Magnoliopsida</taxon>
        <taxon>eudicotyledons</taxon>
        <taxon>Gunneridae</taxon>
        <taxon>Pentapetalae</taxon>
        <taxon>rosids</taxon>
        <taxon>fabids</taxon>
        <taxon>Rosales</taxon>
        <taxon>Rosaceae</taxon>
        <taxon>Amygdaloideae</taxon>
        <taxon>Maleae</taxon>
        <taxon>Malus</taxon>
    </lineage>
</organism>
<protein>
    <recommendedName>
        <fullName evidence="3">Beta-amylase</fullName>
    </recommendedName>
</protein>
<evidence type="ECO:0000313" key="1">
    <source>
        <dbReference type="EMBL" id="TQD97286.1"/>
    </source>
</evidence>